<dbReference type="AlphaFoldDB" id="A0A1Q8CPH2"/>
<comment type="caution">
    <text evidence="2">The sequence shown here is derived from an EMBL/GenBank/DDBJ whole genome shotgun (WGS) entry which is preliminary data.</text>
</comment>
<proteinExistence type="predicted"/>
<dbReference type="Proteomes" id="UP000185596">
    <property type="component" value="Unassembled WGS sequence"/>
</dbReference>
<evidence type="ECO:0000313" key="3">
    <source>
        <dbReference type="Proteomes" id="UP000185596"/>
    </source>
</evidence>
<accession>A0A1Q8CPH2</accession>
<dbReference type="RefSeq" id="WP_075126829.1">
    <property type="nucleotide sequence ID" value="NZ_MSIE01000031.1"/>
</dbReference>
<gene>
    <name evidence="2" type="ORF">BU204_17880</name>
</gene>
<keyword evidence="3" id="KW-1185">Reference proteome</keyword>
<dbReference type="EMBL" id="MSIE01000031">
    <property type="protein sequence ID" value="OLF16238.1"/>
    <property type="molecule type" value="Genomic_DNA"/>
</dbReference>
<evidence type="ECO:0000313" key="2">
    <source>
        <dbReference type="EMBL" id="OLF16238.1"/>
    </source>
</evidence>
<reference evidence="2 3" key="1">
    <citation type="submission" date="2016-12" db="EMBL/GenBank/DDBJ databases">
        <title>The draft genome sequence of Actinophytocola sp. 11-183.</title>
        <authorList>
            <person name="Wang W."/>
            <person name="Yuan L."/>
        </authorList>
    </citation>
    <scope>NUCLEOTIDE SEQUENCE [LARGE SCALE GENOMIC DNA]</scope>
    <source>
        <strain evidence="2 3">11-183</strain>
    </source>
</reference>
<organism evidence="2 3">
    <name type="scientific">Actinophytocola xanthii</name>
    <dbReference type="NCBI Taxonomy" id="1912961"/>
    <lineage>
        <taxon>Bacteria</taxon>
        <taxon>Bacillati</taxon>
        <taxon>Actinomycetota</taxon>
        <taxon>Actinomycetes</taxon>
        <taxon>Pseudonocardiales</taxon>
        <taxon>Pseudonocardiaceae</taxon>
    </lineage>
</organism>
<dbReference type="STRING" id="1912961.BU204_17880"/>
<feature type="chain" id="PRO_5013294017" evidence="1">
    <location>
        <begin position="28"/>
        <end position="181"/>
    </location>
</feature>
<feature type="signal peptide" evidence="1">
    <location>
        <begin position="1"/>
        <end position="27"/>
    </location>
</feature>
<name>A0A1Q8CPH2_9PSEU</name>
<keyword evidence="1" id="KW-0732">Signal</keyword>
<protein>
    <submittedName>
        <fullName evidence="2">Uncharacterized protein</fullName>
    </submittedName>
</protein>
<evidence type="ECO:0000256" key="1">
    <source>
        <dbReference type="SAM" id="SignalP"/>
    </source>
</evidence>
<dbReference type="OrthoDB" id="3685180at2"/>
<sequence>MTWVRRGSVLAAATAVALFGLAAPAGAAPPPPTMTETDLQTVHSDPTACGDYGVEWNIDLHADIWTFFDEAGRRVKVVQHITEDNTVRNTVTGLTLPDSPVDFVQTHVFDPETGLRKHTFIVGTSVTVRRGEEHLVDRGPILIDGQTGKILFSAGPHPVREAMDGSFDIRKALPAFCHILR</sequence>